<organism evidence="2 3">
    <name type="scientific">Vermiconidia calcicola</name>
    <dbReference type="NCBI Taxonomy" id="1690605"/>
    <lineage>
        <taxon>Eukaryota</taxon>
        <taxon>Fungi</taxon>
        <taxon>Dikarya</taxon>
        <taxon>Ascomycota</taxon>
        <taxon>Pezizomycotina</taxon>
        <taxon>Dothideomycetes</taxon>
        <taxon>Dothideomycetidae</taxon>
        <taxon>Mycosphaerellales</taxon>
        <taxon>Extremaceae</taxon>
        <taxon>Vermiconidia</taxon>
    </lineage>
</organism>
<keyword evidence="3" id="KW-1185">Reference proteome</keyword>
<protein>
    <recommendedName>
        <fullName evidence="4">Fungal N-terminal domain-containing protein</fullName>
    </recommendedName>
</protein>
<comment type="caution">
    <text evidence="2">The sequence shown here is derived from an EMBL/GenBank/DDBJ whole genome shotgun (WGS) entry which is preliminary data.</text>
</comment>
<dbReference type="EMBL" id="JAXLQG010000002">
    <property type="protein sequence ID" value="KAK5543776.1"/>
    <property type="molecule type" value="Genomic_DNA"/>
</dbReference>
<feature type="compositionally biased region" description="Polar residues" evidence="1">
    <location>
        <begin position="336"/>
        <end position="349"/>
    </location>
</feature>
<accession>A0AAV9QHE3</accession>
<evidence type="ECO:0000313" key="3">
    <source>
        <dbReference type="Proteomes" id="UP001345827"/>
    </source>
</evidence>
<name>A0AAV9QHE3_9PEZI</name>
<gene>
    <name evidence="2" type="ORF">LTR25_001391</name>
</gene>
<feature type="compositionally biased region" description="Basic and acidic residues" evidence="1">
    <location>
        <begin position="314"/>
        <end position="324"/>
    </location>
</feature>
<feature type="region of interest" description="Disordered" evidence="1">
    <location>
        <begin position="304"/>
        <end position="403"/>
    </location>
</feature>
<dbReference type="AlphaFoldDB" id="A0AAV9QHE3"/>
<dbReference type="Proteomes" id="UP001345827">
    <property type="component" value="Unassembled WGS sequence"/>
</dbReference>
<evidence type="ECO:0000313" key="2">
    <source>
        <dbReference type="EMBL" id="KAK5543776.1"/>
    </source>
</evidence>
<feature type="region of interest" description="Disordered" evidence="1">
    <location>
        <begin position="185"/>
        <end position="218"/>
    </location>
</feature>
<reference evidence="2 3" key="1">
    <citation type="submission" date="2023-06" db="EMBL/GenBank/DDBJ databases">
        <title>Black Yeasts Isolated from many extreme environments.</title>
        <authorList>
            <person name="Coleine C."/>
            <person name="Stajich J.E."/>
            <person name="Selbmann L."/>
        </authorList>
    </citation>
    <scope>NUCLEOTIDE SEQUENCE [LARGE SCALE GENOMIC DNA]</scope>
    <source>
        <strain evidence="2 3">CCFEE 5887</strain>
    </source>
</reference>
<feature type="compositionally biased region" description="Basic and acidic residues" evidence="1">
    <location>
        <begin position="383"/>
        <end position="403"/>
    </location>
</feature>
<feature type="compositionally biased region" description="Low complexity" evidence="1">
    <location>
        <begin position="304"/>
        <end position="313"/>
    </location>
</feature>
<evidence type="ECO:0008006" key="4">
    <source>
        <dbReference type="Google" id="ProtNLM"/>
    </source>
</evidence>
<sequence length="433" mass="47931">MAEQHTMDEVDLTCLACHAEALSTGLNELRSKCGHQATSSEISEAAEELMLLSSELMDLDKAIKTNKDQYTEAFEEDLKEIHHHLQGIFEDIEDCCREMQKADRIGATSVGWLHRKPHVKRLRRHLEANKTTLIVMRTVLHHGTEYGSQSSSERLAEPSPHTLQEDLAILQSIFASKAAITELQDSAKKSHQHSSSSASSATTPTFKPGAHGRNLSTATGVETLVVEDVIPSSKAAEKKEDDDPLEKRFSRRGVRLAVHSSILDLNAHEVPDSLKKRWIYKAKFGGGGDHAGIGSPSIAQLSKISEVSSSLSPEKPDEISDSHRHGSAPEYDGKQSDQFSIEEPSNTHVSKAKKRSSTLMASPVGKTLGKVITKLSTTNLHRGHNEDHEQVETKPNHEKDEKSGWTYRLTKRFEKSALTTPDFNKDVENMALR</sequence>
<evidence type="ECO:0000256" key="1">
    <source>
        <dbReference type="SAM" id="MobiDB-lite"/>
    </source>
</evidence>
<proteinExistence type="predicted"/>